<protein>
    <recommendedName>
        <fullName evidence="3">Lipoprotein</fullName>
    </recommendedName>
</protein>
<name>A0AAQ0JBW8_ENTAS</name>
<organism evidence="1 2">
    <name type="scientific">Enterobacter asburiae</name>
    <dbReference type="NCBI Taxonomy" id="61645"/>
    <lineage>
        <taxon>Bacteria</taxon>
        <taxon>Pseudomonadati</taxon>
        <taxon>Pseudomonadota</taxon>
        <taxon>Gammaproteobacteria</taxon>
        <taxon>Enterobacterales</taxon>
        <taxon>Enterobacteriaceae</taxon>
        <taxon>Enterobacter</taxon>
        <taxon>Enterobacter cloacae complex</taxon>
    </lineage>
</organism>
<reference evidence="1" key="1">
    <citation type="submission" date="2021-07" db="EMBL/GenBank/DDBJ databases">
        <title>Characterization of Emerging Pathogens Carrying KPC-2 Gene in IncP-6 Plasmids Isolated from Urban Sewage in Argentina.</title>
        <authorList>
            <person name="Ghiglione B."/>
            <person name="Haim M.S."/>
            <person name="Dropa M."/>
        </authorList>
    </citation>
    <scope>NUCLEOTIDE SEQUENCE</scope>
    <source>
        <strain evidence="1">WW-19C</strain>
        <plasmid evidence="1">pWW19C-IncFIB</plasmid>
    </source>
</reference>
<evidence type="ECO:0008006" key="3">
    <source>
        <dbReference type="Google" id="ProtNLM"/>
    </source>
</evidence>
<accession>A0AAQ0JBW8</accession>
<keyword evidence="1" id="KW-0614">Plasmid</keyword>
<dbReference type="EMBL" id="CP080109">
    <property type="protein sequence ID" value="QYD29542.1"/>
    <property type="molecule type" value="Genomic_DNA"/>
</dbReference>
<gene>
    <name evidence="1" type="ORF">KZX48_25595</name>
</gene>
<dbReference type="Proteomes" id="UP000826990">
    <property type="component" value="Plasmid pWW19C-IncFIB"/>
</dbReference>
<evidence type="ECO:0000313" key="2">
    <source>
        <dbReference type="Proteomes" id="UP000826990"/>
    </source>
</evidence>
<evidence type="ECO:0000313" key="1">
    <source>
        <dbReference type="EMBL" id="QYD29542.1"/>
    </source>
</evidence>
<geneLocation type="plasmid" evidence="1 2">
    <name>pWW19C-IncFIB</name>
</geneLocation>
<sequence length="161" mass="17841">MYRMTGVAVLSLTLMGCSSMPSENRTQYLITEMRSPVSGPTTVTVTAESLLKKDNTRNLLLYALRPLPGKVFTSDLDRKFAAATIYIDFYPHKGNSTAEISGEINYYDHEQYVNAHLVGGVVRTIPLAPQTIPLTLNKPLLISLPHGIHYSVMLTDSQPRT</sequence>
<dbReference type="AlphaFoldDB" id="A0AAQ0JBW8"/>
<proteinExistence type="predicted"/>
<dbReference type="PROSITE" id="PS51257">
    <property type="entry name" value="PROKAR_LIPOPROTEIN"/>
    <property type="match status" value="1"/>
</dbReference>
<dbReference type="RefSeq" id="WP_131638990.1">
    <property type="nucleotide sequence ID" value="NZ_CP080109.1"/>
</dbReference>